<comment type="caution">
    <text evidence="1">The sequence shown here is derived from an EMBL/GenBank/DDBJ whole genome shotgun (WGS) entry which is preliminary data.</text>
</comment>
<gene>
    <name evidence="1" type="ORF">E2C01_061694</name>
</gene>
<dbReference type="Proteomes" id="UP000324222">
    <property type="component" value="Unassembled WGS sequence"/>
</dbReference>
<keyword evidence="2" id="KW-1185">Reference proteome</keyword>
<protein>
    <submittedName>
        <fullName evidence="1">Uncharacterized protein</fullName>
    </submittedName>
</protein>
<dbReference type="EMBL" id="VSRR010026350">
    <property type="protein sequence ID" value="MPC67517.1"/>
    <property type="molecule type" value="Genomic_DNA"/>
</dbReference>
<organism evidence="1 2">
    <name type="scientific">Portunus trituberculatus</name>
    <name type="common">Swimming crab</name>
    <name type="synonym">Neptunus trituberculatus</name>
    <dbReference type="NCBI Taxonomy" id="210409"/>
    <lineage>
        <taxon>Eukaryota</taxon>
        <taxon>Metazoa</taxon>
        <taxon>Ecdysozoa</taxon>
        <taxon>Arthropoda</taxon>
        <taxon>Crustacea</taxon>
        <taxon>Multicrustacea</taxon>
        <taxon>Malacostraca</taxon>
        <taxon>Eumalacostraca</taxon>
        <taxon>Eucarida</taxon>
        <taxon>Decapoda</taxon>
        <taxon>Pleocyemata</taxon>
        <taxon>Brachyura</taxon>
        <taxon>Eubrachyura</taxon>
        <taxon>Portunoidea</taxon>
        <taxon>Portunidae</taxon>
        <taxon>Portuninae</taxon>
        <taxon>Portunus</taxon>
    </lineage>
</organism>
<accession>A0A5B7HDY6</accession>
<evidence type="ECO:0000313" key="1">
    <source>
        <dbReference type="EMBL" id="MPC67517.1"/>
    </source>
</evidence>
<sequence>MTRHTPHLSHCHEVSPLTTRGLLILSVSGAWCTAWPRSWLVVQHGAITVKGPVDIFHQTVWKEPLSPHQDFPYLVKDRHDPCSWRPLAQCEAMRVDDYSEA</sequence>
<name>A0A5B7HDY6_PORTR</name>
<dbReference type="AlphaFoldDB" id="A0A5B7HDY6"/>
<evidence type="ECO:0000313" key="2">
    <source>
        <dbReference type="Proteomes" id="UP000324222"/>
    </source>
</evidence>
<reference evidence="1 2" key="1">
    <citation type="submission" date="2019-05" db="EMBL/GenBank/DDBJ databases">
        <title>Another draft genome of Portunus trituberculatus and its Hox gene families provides insights of decapod evolution.</title>
        <authorList>
            <person name="Jeong J.-H."/>
            <person name="Song I."/>
            <person name="Kim S."/>
            <person name="Choi T."/>
            <person name="Kim D."/>
            <person name="Ryu S."/>
            <person name="Kim W."/>
        </authorList>
    </citation>
    <scope>NUCLEOTIDE SEQUENCE [LARGE SCALE GENOMIC DNA]</scope>
    <source>
        <tissue evidence="1">Muscle</tissue>
    </source>
</reference>
<proteinExistence type="predicted"/>